<evidence type="ECO:0000313" key="2">
    <source>
        <dbReference type="EMBL" id="PWY78198.1"/>
    </source>
</evidence>
<dbReference type="InterPro" id="IPR053187">
    <property type="entry name" value="Notoamide_regulator"/>
</dbReference>
<dbReference type="STRING" id="1448321.A0A317VZ40"/>
<protein>
    <recommendedName>
        <fullName evidence="4">Zn(2)-C6 fungal-type domain-containing protein</fullName>
    </recommendedName>
</protein>
<gene>
    <name evidence="2" type="ORF">BO70DRAFT_294156</name>
</gene>
<organism evidence="2 3">
    <name type="scientific">Aspergillus heteromorphus CBS 117.55</name>
    <dbReference type="NCBI Taxonomy" id="1448321"/>
    <lineage>
        <taxon>Eukaryota</taxon>
        <taxon>Fungi</taxon>
        <taxon>Dikarya</taxon>
        <taxon>Ascomycota</taxon>
        <taxon>Pezizomycotina</taxon>
        <taxon>Eurotiomycetes</taxon>
        <taxon>Eurotiomycetidae</taxon>
        <taxon>Eurotiales</taxon>
        <taxon>Aspergillaceae</taxon>
        <taxon>Aspergillus</taxon>
        <taxon>Aspergillus subgen. Circumdati</taxon>
    </lineage>
</organism>
<keyword evidence="3" id="KW-1185">Reference proteome</keyword>
<feature type="compositionally biased region" description="Low complexity" evidence="1">
    <location>
        <begin position="130"/>
        <end position="139"/>
    </location>
</feature>
<proteinExistence type="predicted"/>
<feature type="compositionally biased region" description="Acidic residues" evidence="1">
    <location>
        <begin position="98"/>
        <end position="126"/>
    </location>
</feature>
<dbReference type="RefSeq" id="XP_025398139.1">
    <property type="nucleotide sequence ID" value="XM_025539467.1"/>
</dbReference>
<dbReference type="EMBL" id="MSFL01000017">
    <property type="protein sequence ID" value="PWY78198.1"/>
    <property type="molecule type" value="Genomic_DNA"/>
</dbReference>
<dbReference type="PANTHER" id="PTHR47256:SF1">
    <property type="entry name" value="ZN(II)2CYS6 TRANSCRIPTION FACTOR (EUROFUNG)"/>
    <property type="match status" value="1"/>
</dbReference>
<feature type="region of interest" description="Disordered" evidence="1">
    <location>
        <begin position="93"/>
        <end position="161"/>
    </location>
</feature>
<accession>A0A317VZ40</accession>
<evidence type="ECO:0000256" key="1">
    <source>
        <dbReference type="SAM" id="MobiDB-lite"/>
    </source>
</evidence>
<evidence type="ECO:0000313" key="3">
    <source>
        <dbReference type="Proteomes" id="UP000247233"/>
    </source>
</evidence>
<dbReference type="AlphaFoldDB" id="A0A317VZ40"/>
<name>A0A317VZ40_9EURO</name>
<feature type="non-terminal residue" evidence="2">
    <location>
        <position position="1"/>
    </location>
</feature>
<dbReference type="GeneID" id="37061704"/>
<dbReference type="Proteomes" id="UP000247233">
    <property type="component" value="Unassembled WGS sequence"/>
</dbReference>
<dbReference type="OrthoDB" id="4356994at2759"/>
<dbReference type="PANTHER" id="PTHR47256">
    <property type="entry name" value="ZN(II)2CYS6 TRANSCRIPTION FACTOR (EUROFUNG)-RELATED"/>
    <property type="match status" value="1"/>
</dbReference>
<reference evidence="2 3" key="1">
    <citation type="submission" date="2016-12" db="EMBL/GenBank/DDBJ databases">
        <title>The genomes of Aspergillus section Nigri reveals drivers in fungal speciation.</title>
        <authorList>
            <consortium name="DOE Joint Genome Institute"/>
            <person name="Vesth T.C."/>
            <person name="Nybo J."/>
            <person name="Theobald S."/>
            <person name="Brandl J."/>
            <person name="Frisvad J.C."/>
            <person name="Nielsen K.F."/>
            <person name="Lyhne E.K."/>
            <person name="Kogle M.E."/>
            <person name="Kuo A."/>
            <person name="Riley R."/>
            <person name="Clum A."/>
            <person name="Nolan M."/>
            <person name="Lipzen A."/>
            <person name="Salamov A."/>
            <person name="Henrissat B."/>
            <person name="Wiebenga A."/>
            <person name="De Vries R.P."/>
            <person name="Grigoriev I.V."/>
            <person name="Mortensen U.H."/>
            <person name="Andersen M.R."/>
            <person name="Baker S.E."/>
        </authorList>
    </citation>
    <scope>NUCLEOTIDE SEQUENCE [LARGE SCALE GENOMIC DNA]</scope>
    <source>
        <strain evidence="2 3">CBS 117.55</strain>
    </source>
</reference>
<comment type="caution">
    <text evidence="2">The sequence shown here is derived from an EMBL/GenBank/DDBJ whole genome shotgun (WGS) entry which is preliminary data.</text>
</comment>
<sequence length="161" mass="17442">QCSAVTTGIPCAECAVHNRECVIDEYADKRRKVAAKRTEEALVYYQGFLSQLLHFIRYIDGPTLTETMDFIRSGISDSEVLATVSRFGPRNELNVTDGVDEGDEVDGVDGVEDTDGVDADGVDDVELGATETTETTENTPSTKGNKPDGANPMGHDLILNR</sequence>
<dbReference type="VEuPathDB" id="FungiDB:BO70DRAFT_294156"/>
<evidence type="ECO:0008006" key="4">
    <source>
        <dbReference type="Google" id="ProtNLM"/>
    </source>
</evidence>